<feature type="transmembrane region" description="Helical" evidence="1">
    <location>
        <begin position="280"/>
        <end position="299"/>
    </location>
</feature>
<comment type="caution">
    <text evidence="2">The sequence shown here is derived from an EMBL/GenBank/DDBJ whole genome shotgun (WGS) entry which is preliminary data.</text>
</comment>
<reference evidence="2 3" key="1">
    <citation type="submission" date="2017-08" db="EMBL/GenBank/DDBJ databases">
        <title>Infants hospitalized years apart are colonized by the same room-sourced microbial strains.</title>
        <authorList>
            <person name="Brooks B."/>
            <person name="Olm M.R."/>
            <person name="Firek B.A."/>
            <person name="Baker R."/>
            <person name="Thomas B.C."/>
            <person name="Morowitz M.J."/>
            <person name="Banfield J.F."/>
        </authorList>
    </citation>
    <scope>NUCLEOTIDE SEQUENCE [LARGE SCALE GENOMIC DNA]</scope>
    <source>
        <strain evidence="2">S2_003_000_R2_11</strain>
    </source>
</reference>
<feature type="transmembrane region" description="Helical" evidence="1">
    <location>
        <begin position="360"/>
        <end position="377"/>
    </location>
</feature>
<name>A0A2W5TMI1_CERSP</name>
<feature type="transmembrane region" description="Helical" evidence="1">
    <location>
        <begin position="91"/>
        <end position="112"/>
    </location>
</feature>
<feature type="transmembrane region" description="Helical" evidence="1">
    <location>
        <begin position="383"/>
        <end position="401"/>
    </location>
</feature>
<evidence type="ECO:0000256" key="1">
    <source>
        <dbReference type="SAM" id="Phobius"/>
    </source>
</evidence>
<keyword evidence="1" id="KW-1133">Transmembrane helix</keyword>
<feature type="transmembrane region" description="Helical" evidence="1">
    <location>
        <begin position="194"/>
        <end position="212"/>
    </location>
</feature>
<sequence length="578" mass="61230">MTGREQAPVWRTMTVVAQMLEYRAGLLHAILAGLAIAAALFVSDRGYDISDEAYYVLSASLPGSVEAYISPQHWLLGPLWRISGDLQSFRLVGLSVLILSSVVLAIGVTAVARKLRPAHGRASALSIFSISIAGALLYLTTINLSPSYNLLASAGCAAAIGFSLLATVARRIGPAAIFGALAGLALTVEFVSKPSSAICTLLILPLFLWSGTGRFGRMLALWVLTGAVFAASLTGVVLLQGPWSETRDALADGYALFRSVQSEPVADRLLRYAREYTADIFWMLKGFLPFVLCFALYIVRPLALTAWIAVLSLLATLIIGRHLLGGSPDGMDQYGLQIEALLVMLLASAVLARRSLGSDWRVAALAAGLFIAPYSVAVGTGNAIFTQVIVTAAPWAALMALMPSLSQSGPDRFISLTLTSVFAATITSQIATSLYGPAYHLGAPLAAQTEPVNIGTLGNVRLDPATAAFVADLGKAAAICGLPQGLPFLGFYDVPGVALAFRAVPVGSPWINNPPQASAILTPERLSTLGPVIVARRIGWDGVWPDLPRELGAFSDFQLCGTAVYPFGAQKIEIWFRR</sequence>
<gene>
    <name evidence="2" type="ORF">DI533_15450</name>
</gene>
<feature type="transmembrane region" description="Helical" evidence="1">
    <location>
        <begin position="306"/>
        <end position="324"/>
    </location>
</feature>
<feature type="transmembrane region" description="Helical" evidence="1">
    <location>
        <begin position="172"/>
        <end position="188"/>
    </location>
</feature>
<evidence type="ECO:0008006" key="4">
    <source>
        <dbReference type="Google" id="ProtNLM"/>
    </source>
</evidence>
<organism evidence="2 3">
    <name type="scientific">Cereibacter sphaeroides</name>
    <name type="common">Rhodobacter sphaeroides</name>
    <dbReference type="NCBI Taxonomy" id="1063"/>
    <lineage>
        <taxon>Bacteria</taxon>
        <taxon>Pseudomonadati</taxon>
        <taxon>Pseudomonadota</taxon>
        <taxon>Alphaproteobacteria</taxon>
        <taxon>Rhodobacterales</taxon>
        <taxon>Paracoccaceae</taxon>
        <taxon>Cereibacter</taxon>
    </lineage>
</organism>
<evidence type="ECO:0000313" key="3">
    <source>
        <dbReference type="Proteomes" id="UP000248975"/>
    </source>
</evidence>
<feature type="transmembrane region" description="Helical" evidence="1">
    <location>
        <begin position="413"/>
        <end position="435"/>
    </location>
</feature>
<feature type="transmembrane region" description="Helical" evidence="1">
    <location>
        <begin position="20"/>
        <end position="42"/>
    </location>
</feature>
<protein>
    <recommendedName>
        <fullName evidence="4">Glycosyltransferase RgtA/B/C/D-like domain-containing protein</fullName>
    </recommendedName>
</protein>
<dbReference type="EMBL" id="QFQS01000003">
    <property type="protein sequence ID" value="PZQ96947.1"/>
    <property type="molecule type" value="Genomic_DNA"/>
</dbReference>
<feature type="transmembrane region" description="Helical" evidence="1">
    <location>
        <begin position="148"/>
        <end position="165"/>
    </location>
</feature>
<feature type="transmembrane region" description="Helical" evidence="1">
    <location>
        <begin position="219"/>
        <end position="239"/>
    </location>
</feature>
<keyword evidence="1" id="KW-0472">Membrane</keyword>
<dbReference type="Proteomes" id="UP000248975">
    <property type="component" value="Unassembled WGS sequence"/>
</dbReference>
<keyword evidence="1" id="KW-0812">Transmembrane</keyword>
<dbReference type="AlphaFoldDB" id="A0A2W5TMI1"/>
<evidence type="ECO:0000313" key="2">
    <source>
        <dbReference type="EMBL" id="PZQ96947.1"/>
    </source>
</evidence>
<proteinExistence type="predicted"/>
<feature type="transmembrane region" description="Helical" evidence="1">
    <location>
        <begin position="124"/>
        <end position="142"/>
    </location>
</feature>
<feature type="transmembrane region" description="Helical" evidence="1">
    <location>
        <begin position="336"/>
        <end position="353"/>
    </location>
</feature>
<accession>A0A2W5TMI1</accession>